<dbReference type="NCBIfam" id="TIGR03534">
    <property type="entry name" value="RF_mod_PrmC"/>
    <property type="match status" value="1"/>
</dbReference>
<dbReference type="Gene3D" id="3.40.50.150">
    <property type="entry name" value="Vaccinia Virus protein VP39"/>
    <property type="match status" value="1"/>
</dbReference>
<keyword evidence="1 5" id="KW-0489">Methyltransferase</keyword>
<dbReference type="InterPro" id="IPR050320">
    <property type="entry name" value="N5-glutamine_MTase"/>
</dbReference>
<name>A0A1H8IU04_9SPHN</name>
<comment type="function">
    <text evidence="5">Methylates the class 1 translation termination release factors RF1/PrfA and RF2/PrfB on the glutamine residue of the universally conserved GGQ motif.</text>
</comment>
<feature type="domain" description="Methyltransferase small" evidence="6">
    <location>
        <begin position="121"/>
        <end position="198"/>
    </location>
</feature>
<dbReference type="Pfam" id="PF17827">
    <property type="entry name" value="PrmC_N"/>
    <property type="match status" value="1"/>
</dbReference>
<dbReference type="Pfam" id="PF05175">
    <property type="entry name" value="MTS"/>
    <property type="match status" value="1"/>
</dbReference>
<feature type="binding site" evidence="5">
    <location>
        <position position="191"/>
    </location>
    <ligand>
        <name>S-adenosyl-L-methionine</name>
        <dbReference type="ChEBI" id="CHEBI:59789"/>
    </ligand>
</feature>
<dbReference type="NCBIfam" id="TIGR00536">
    <property type="entry name" value="hemK_fam"/>
    <property type="match status" value="1"/>
</dbReference>
<dbReference type="STRING" id="1166340.SAMN05192583_3367"/>
<dbReference type="PANTHER" id="PTHR18895:SF74">
    <property type="entry name" value="MTRF1L RELEASE FACTOR GLUTAMINE METHYLTRANSFERASE"/>
    <property type="match status" value="1"/>
</dbReference>
<feature type="binding site" evidence="5">
    <location>
        <position position="149"/>
    </location>
    <ligand>
        <name>S-adenosyl-L-methionine</name>
        <dbReference type="ChEBI" id="CHEBI:59789"/>
    </ligand>
</feature>
<evidence type="ECO:0000256" key="2">
    <source>
        <dbReference type="ARBA" id="ARBA00022679"/>
    </source>
</evidence>
<dbReference type="HAMAP" id="MF_02126">
    <property type="entry name" value="RF_methyltr_PrmC"/>
    <property type="match status" value="1"/>
</dbReference>
<dbReference type="EC" id="2.1.1.297" evidence="5"/>
<dbReference type="EMBL" id="FOCF01000011">
    <property type="protein sequence ID" value="SEN71506.1"/>
    <property type="molecule type" value="Genomic_DNA"/>
</dbReference>
<dbReference type="InterPro" id="IPR007848">
    <property type="entry name" value="Small_mtfrase_dom"/>
</dbReference>
<organism evidence="8 9">
    <name type="scientific">Sphingomonas gellani</name>
    <dbReference type="NCBI Taxonomy" id="1166340"/>
    <lineage>
        <taxon>Bacteria</taxon>
        <taxon>Pseudomonadati</taxon>
        <taxon>Pseudomonadota</taxon>
        <taxon>Alphaproteobacteria</taxon>
        <taxon>Sphingomonadales</taxon>
        <taxon>Sphingomonadaceae</taxon>
        <taxon>Sphingomonas</taxon>
    </lineage>
</organism>
<accession>A0A1H8IU04</accession>
<dbReference type="SUPFAM" id="SSF53335">
    <property type="entry name" value="S-adenosyl-L-methionine-dependent methyltransferases"/>
    <property type="match status" value="1"/>
</dbReference>
<evidence type="ECO:0000259" key="6">
    <source>
        <dbReference type="Pfam" id="PF05175"/>
    </source>
</evidence>
<reference evidence="9" key="1">
    <citation type="submission" date="2016-10" db="EMBL/GenBank/DDBJ databases">
        <authorList>
            <person name="Varghese N."/>
            <person name="Submissions S."/>
        </authorList>
    </citation>
    <scope>NUCLEOTIDE SEQUENCE [LARGE SCALE GENOMIC DNA]</scope>
    <source>
        <strain evidence="9">S6-262</strain>
    </source>
</reference>
<gene>
    <name evidence="5" type="primary">prmC</name>
    <name evidence="8" type="ORF">SAMN05192583_3367</name>
</gene>
<keyword evidence="9" id="KW-1185">Reference proteome</keyword>
<feature type="domain" description="Release factor glutamine methyltransferase N-terminal" evidence="7">
    <location>
        <begin position="20"/>
        <end position="80"/>
    </location>
</feature>
<comment type="catalytic activity">
    <reaction evidence="4 5">
        <text>L-glutaminyl-[peptide chain release factor] + S-adenosyl-L-methionine = N(5)-methyl-L-glutaminyl-[peptide chain release factor] + S-adenosyl-L-homocysteine + H(+)</text>
        <dbReference type="Rhea" id="RHEA:42896"/>
        <dbReference type="Rhea" id="RHEA-COMP:10271"/>
        <dbReference type="Rhea" id="RHEA-COMP:10272"/>
        <dbReference type="ChEBI" id="CHEBI:15378"/>
        <dbReference type="ChEBI" id="CHEBI:30011"/>
        <dbReference type="ChEBI" id="CHEBI:57856"/>
        <dbReference type="ChEBI" id="CHEBI:59789"/>
        <dbReference type="ChEBI" id="CHEBI:61891"/>
        <dbReference type="EC" id="2.1.1.297"/>
    </reaction>
</comment>
<dbReference type="InterPro" id="IPR019874">
    <property type="entry name" value="RF_methyltr_PrmC"/>
</dbReference>
<dbReference type="GO" id="GO:0003676">
    <property type="term" value="F:nucleic acid binding"/>
    <property type="evidence" value="ECO:0007669"/>
    <property type="project" value="InterPro"/>
</dbReference>
<feature type="binding site" evidence="5">
    <location>
        <begin position="126"/>
        <end position="130"/>
    </location>
    <ligand>
        <name>S-adenosyl-L-methionine</name>
        <dbReference type="ChEBI" id="CHEBI:59789"/>
    </ligand>
</feature>
<evidence type="ECO:0000259" key="7">
    <source>
        <dbReference type="Pfam" id="PF17827"/>
    </source>
</evidence>
<evidence type="ECO:0000256" key="3">
    <source>
        <dbReference type="ARBA" id="ARBA00022691"/>
    </source>
</evidence>
<dbReference type="InterPro" id="IPR040758">
    <property type="entry name" value="PrmC_N"/>
</dbReference>
<proteinExistence type="inferred from homology"/>
<evidence type="ECO:0000256" key="5">
    <source>
        <dbReference type="HAMAP-Rule" id="MF_02126"/>
    </source>
</evidence>
<dbReference type="GO" id="GO:0102559">
    <property type="term" value="F:peptide chain release factor N(5)-glutamine methyltransferase activity"/>
    <property type="evidence" value="ECO:0007669"/>
    <property type="project" value="UniProtKB-EC"/>
</dbReference>
<dbReference type="InterPro" id="IPR004556">
    <property type="entry name" value="HemK-like"/>
</dbReference>
<dbReference type="Proteomes" id="UP000199206">
    <property type="component" value="Unassembled WGS sequence"/>
</dbReference>
<evidence type="ECO:0000313" key="9">
    <source>
        <dbReference type="Proteomes" id="UP000199206"/>
    </source>
</evidence>
<protein>
    <recommendedName>
        <fullName evidence="5">Release factor glutamine methyltransferase</fullName>
        <shortName evidence="5">RF MTase</shortName>
        <ecNumber evidence="5">2.1.1.297</ecNumber>
    </recommendedName>
    <alternativeName>
        <fullName evidence="5">N5-glutamine methyltransferase PrmC</fullName>
    </alternativeName>
    <alternativeName>
        <fullName evidence="5">Protein-(glutamine-N5) MTase PrmC</fullName>
    </alternativeName>
    <alternativeName>
        <fullName evidence="5">Protein-glutamine N-methyltransferase PrmC</fullName>
    </alternativeName>
</protein>
<comment type="similarity">
    <text evidence="5">Belongs to the protein N5-glutamine methyltransferase family. PrmC subfamily.</text>
</comment>
<evidence type="ECO:0000313" key="8">
    <source>
        <dbReference type="EMBL" id="SEN71506.1"/>
    </source>
</evidence>
<dbReference type="InterPro" id="IPR002052">
    <property type="entry name" value="DNA_methylase_N6_adenine_CS"/>
</dbReference>
<dbReference type="InterPro" id="IPR029063">
    <property type="entry name" value="SAM-dependent_MTases_sf"/>
</dbReference>
<keyword evidence="2 5" id="KW-0808">Transferase</keyword>
<dbReference type="AlphaFoldDB" id="A0A1H8IU04"/>
<evidence type="ECO:0000256" key="4">
    <source>
        <dbReference type="ARBA" id="ARBA00048391"/>
    </source>
</evidence>
<feature type="binding site" evidence="5">
    <location>
        <position position="178"/>
    </location>
    <ligand>
        <name>S-adenosyl-L-methionine</name>
        <dbReference type="ChEBI" id="CHEBI:59789"/>
    </ligand>
</feature>
<dbReference type="PROSITE" id="PS00092">
    <property type="entry name" value="N6_MTASE"/>
    <property type="match status" value="1"/>
</dbReference>
<dbReference type="CDD" id="cd02440">
    <property type="entry name" value="AdoMet_MTases"/>
    <property type="match status" value="1"/>
</dbReference>
<feature type="binding site" evidence="5">
    <location>
        <begin position="191"/>
        <end position="194"/>
    </location>
    <ligand>
        <name>substrate</name>
    </ligand>
</feature>
<dbReference type="GO" id="GO:0032259">
    <property type="term" value="P:methylation"/>
    <property type="evidence" value="ECO:0007669"/>
    <property type="project" value="UniProtKB-KW"/>
</dbReference>
<dbReference type="PANTHER" id="PTHR18895">
    <property type="entry name" value="HEMK METHYLTRANSFERASE"/>
    <property type="match status" value="1"/>
</dbReference>
<dbReference type="Gene3D" id="1.10.8.10">
    <property type="entry name" value="DNA helicase RuvA subunit, C-terminal domain"/>
    <property type="match status" value="1"/>
</dbReference>
<dbReference type="OrthoDB" id="9800643at2"/>
<keyword evidence="3 5" id="KW-0949">S-adenosyl-L-methionine</keyword>
<dbReference type="RefSeq" id="WP_093666883.1">
    <property type="nucleotide sequence ID" value="NZ_FOCF01000011.1"/>
</dbReference>
<evidence type="ECO:0000256" key="1">
    <source>
        <dbReference type="ARBA" id="ARBA00022603"/>
    </source>
</evidence>
<sequence length="281" mass="29492">MPDRRAAPLGEDVRAAIGAAAARFGFSATPRLDAELLMAHALGISREAMILTRLGDPVPDGFAALVLRREAHEPIAYLTGNRAFWTIELTVGPGVLVPRADSETLIEAAVAHFAGRAGPASVLDLGTGSGALLLAALAEWPEARGIGLDASEAAIAVARDNVRRLGMADRARIETGGWDGMDGPHDLILCNPPYIATDAVLPLEVRVHEPATALFAGDDGLDDYRRIAQVLRPQIAPAAVACIEIGSDQGDSASALFRAQGMSVEVRQDLGGRDRCLVVTP</sequence>